<sequence length="290" mass="32634">MPPIRGAHSPFATDKKPTAKELKEKLKEARNQMIAINKLCGEDKLFTQGDYTDIKALEASNLEEGAKEIVSRALERFKARLVAPYTKEIEGLKTASALKDAQIASYKDYLSPKAVQELKQKHTEALEAKDTKHTQDVEKLKQEHSAKEAQLTQERDKAISQLDSATKTAKELTDAKTKTETALTNLQTAYKALETKELEELKQKHSKELEDLNTNSALKDKQITRLEAQTAQQQKTITQLEQAIRQVKERIAKEFDTAVAEVTEGLKAQSVAVVRQNTNTKWQQQSSMRS</sequence>
<organism evidence="2 3">
    <name type="scientific">Helicobacter felis (strain ATCC 49179 / CCUG 28539 / NCTC 12436 / CS1)</name>
    <dbReference type="NCBI Taxonomy" id="936155"/>
    <lineage>
        <taxon>Bacteria</taxon>
        <taxon>Pseudomonadati</taxon>
        <taxon>Campylobacterota</taxon>
        <taxon>Epsilonproteobacteria</taxon>
        <taxon>Campylobacterales</taxon>
        <taxon>Helicobacteraceae</taxon>
        <taxon>Helicobacter</taxon>
    </lineage>
</organism>
<dbReference type="STRING" id="936155.HFELIS_16680"/>
<evidence type="ECO:0000256" key="1">
    <source>
        <dbReference type="SAM" id="Coils"/>
    </source>
</evidence>
<keyword evidence="1" id="KW-0175">Coiled coil</keyword>
<reference evidence="2 3" key="1">
    <citation type="journal article" date="2011" name="Genome Biol. Evol.">
        <title>Comparative whole genome sequence analysis of the carcinogenic bacterial model pathogen Helicobacter felis.</title>
        <authorList>
            <person name="Arnold I.C."/>
            <person name="Zigova Z."/>
            <person name="Holden M."/>
            <person name="Lawley T.D."/>
            <person name="Rad R."/>
            <person name="Dougan G."/>
            <person name="Falkow S."/>
            <person name="Bentley S.D."/>
            <person name="Muller A."/>
        </authorList>
    </citation>
    <scope>NUCLEOTIDE SEQUENCE [LARGE SCALE GENOMIC DNA]</scope>
    <source>
        <strain evidence="3">ATCC 49179 / CCUG 28539 / NCTC 12436 / CS1</strain>
    </source>
</reference>
<keyword evidence="3" id="KW-1185">Reference proteome</keyword>
<dbReference type="EMBL" id="FQ670179">
    <property type="protein sequence ID" value="CBY83752.1"/>
    <property type="molecule type" value="Genomic_DNA"/>
</dbReference>
<dbReference type="AlphaFoldDB" id="E7ABP7"/>
<proteinExistence type="predicted"/>
<name>E7ABP7_HELFC</name>
<dbReference type="GeneID" id="36133306"/>
<dbReference type="Proteomes" id="UP000007934">
    <property type="component" value="Chromosome"/>
</dbReference>
<dbReference type="HOGENOM" id="CLU_959000_0_0_7"/>
<dbReference type="KEGG" id="hfe:HFELIS_16680"/>
<evidence type="ECO:0000313" key="3">
    <source>
        <dbReference type="Proteomes" id="UP000007934"/>
    </source>
</evidence>
<evidence type="ECO:0000313" key="2">
    <source>
        <dbReference type="EMBL" id="CBY83752.1"/>
    </source>
</evidence>
<accession>E7ABP7</accession>
<dbReference type="RefSeq" id="WP_013470091.1">
    <property type="nucleotide sequence ID" value="NC_014810.2"/>
</dbReference>
<feature type="coiled-coil region" evidence="1">
    <location>
        <begin position="123"/>
        <end position="257"/>
    </location>
</feature>
<protein>
    <submittedName>
        <fullName evidence="2">Uncharacterized protein</fullName>
    </submittedName>
</protein>
<gene>
    <name evidence="2" type="ordered locus">Hfelis_16680</name>
</gene>